<dbReference type="SUPFAM" id="SSF47473">
    <property type="entry name" value="EF-hand"/>
    <property type="match status" value="1"/>
</dbReference>
<keyword evidence="4" id="KW-0175">Coiled coil</keyword>
<evidence type="ECO:0000259" key="5">
    <source>
        <dbReference type="PROSITE" id="PS50222"/>
    </source>
</evidence>
<keyword evidence="3" id="KW-0106">Calcium</keyword>
<name>A0AAD4S484_9MAGN</name>
<keyword evidence="1" id="KW-0479">Metal-binding</keyword>
<sequence>MRSPPSGFMFKLSMFQFLCNFFDYILVEFQQFYGKFRWFLFIHTKAEKYNENDDTKICSEDVCCEACIRNEGALFEDDINIVFTKLETSSSTNSYFNNTEEYDGKLCRRCRILEDTLSLLEEEDATVEELEEAFRVFDKNREGYIDARKLQVIMCKLGFKEGEKLEDCERMISVFDKNADGRIDRFEFRKMLETVE</sequence>
<evidence type="ECO:0000313" key="7">
    <source>
        <dbReference type="Proteomes" id="UP001202328"/>
    </source>
</evidence>
<dbReference type="Gene3D" id="1.10.238.10">
    <property type="entry name" value="EF-hand"/>
    <property type="match status" value="1"/>
</dbReference>
<dbReference type="InterPro" id="IPR011992">
    <property type="entry name" value="EF-hand-dom_pair"/>
</dbReference>
<dbReference type="SMART" id="SM00054">
    <property type="entry name" value="EFh"/>
    <property type="match status" value="2"/>
</dbReference>
<dbReference type="InterPro" id="IPR018247">
    <property type="entry name" value="EF_Hand_1_Ca_BS"/>
</dbReference>
<evidence type="ECO:0000256" key="2">
    <source>
        <dbReference type="ARBA" id="ARBA00022737"/>
    </source>
</evidence>
<comment type="caution">
    <text evidence="6">The sequence shown here is derived from an EMBL/GenBank/DDBJ whole genome shotgun (WGS) entry which is preliminary data.</text>
</comment>
<dbReference type="Pfam" id="PF13499">
    <property type="entry name" value="EF-hand_7"/>
    <property type="match status" value="1"/>
</dbReference>
<evidence type="ECO:0000313" key="6">
    <source>
        <dbReference type="EMBL" id="KAI3862765.1"/>
    </source>
</evidence>
<feature type="domain" description="EF-hand" evidence="5">
    <location>
        <begin position="163"/>
        <end position="196"/>
    </location>
</feature>
<feature type="coiled-coil region" evidence="4">
    <location>
        <begin position="113"/>
        <end position="140"/>
    </location>
</feature>
<accession>A0AAD4S484</accession>
<evidence type="ECO:0000256" key="3">
    <source>
        <dbReference type="ARBA" id="ARBA00022837"/>
    </source>
</evidence>
<evidence type="ECO:0000256" key="1">
    <source>
        <dbReference type="ARBA" id="ARBA00022723"/>
    </source>
</evidence>
<organism evidence="6 7">
    <name type="scientific">Papaver atlanticum</name>
    <dbReference type="NCBI Taxonomy" id="357466"/>
    <lineage>
        <taxon>Eukaryota</taxon>
        <taxon>Viridiplantae</taxon>
        <taxon>Streptophyta</taxon>
        <taxon>Embryophyta</taxon>
        <taxon>Tracheophyta</taxon>
        <taxon>Spermatophyta</taxon>
        <taxon>Magnoliopsida</taxon>
        <taxon>Ranunculales</taxon>
        <taxon>Papaveraceae</taxon>
        <taxon>Papaveroideae</taxon>
        <taxon>Papaver</taxon>
    </lineage>
</organism>
<dbReference type="AlphaFoldDB" id="A0AAD4S484"/>
<feature type="domain" description="EF-hand" evidence="5">
    <location>
        <begin position="125"/>
        <end position="160"/>
    </location>
</feature>
<dbReference type="PROSITE" id="PS00018">
    <property type="entry name" value="EF_HAND_1"/>
    <property type="match status" value="1"/>
</dbReference>
<reference evidence="6" key="1">
    <citation type="submission" date="2022-04" db="EMBL/GenBank/DDBJ databases">
        <title>A functionally conserved STORR gene fusion in Papaver species that diverged 16.8 million years ago.</title>
        <authorList>
            <person name="Catania T."/>
        </authorList>
    </citation>
    <scope>NUCLEOTIDE SEQUENCE</scope>
    <source>
        <strain evidence="6">S-188037</strain>
    </source>
</reference>
<dbReference type="EMBL" id="JAJJMB010014087">
    <property type="protein sequence ID" value="KAI3862765.1"/>
    <property type="molecule type" value="Genomic_DNA"/>
</dbReference>
<dbReference type="PANTHER" id="PTHR10891">
    <property type="entry name" value="EF-HAND CALCIUM-BINDING DOMAIN CONTAINING PROTEIN"/>
    <property type="match status" value="1"/>
</dbReference>
<dbReference type="PROSITE" id="PS50222">
    <property type="entry name" value="EF_HAND_2"/>
    <property type="match status" value="2"/>
</dbReference>
<evidence type="ECO:0000256" key="4">
    <source>
        <dbReference type="SAM" id="Coils"/>
    </source>
</evidence>
<dbReference type="FunFam" id="1.10.238.10:FF:000003">
    <property type="entry name" value="Calmodulin A"/>
    <property type="match status" value="1"/>
</dbReference>
<gene>
    <name evidence="6" type="ORF">MKW98_008605</name>
</gene>
<dbReference type="Proteomes" id="UP001202328">
    <property type="component" value="Unassembled WGS sequence"/>
</dbReference>
<keyword evidence="2" id="KW-0677">Repeat</keyword>
<dbReference type="GO" id="GO:0005509">
    <property type="term" value="F:calcium ion binding"/>
    <property type="evidence" value="ECO:0007669"/>
    <property type="project" value="InterPro"/>
</dbReference>
<dbReference type="InterPro" id="IPR002048">
    <property type="entry name" value="EF_hand_dom"/>
</dbReference>
<dbReference type="CDD" id="cd00051">
    <property type="entry name" value="EFh"/>
    <property type="match status" value="1"/>
</dbReference>
<keyword evidence="7" id="KW-1185">Reference proteome</keyword>
<protein>
    <recommendedName>
        <fullName evidence="5">EF-hand domain-containing protein</fullName>
    </recommendedName>
</protein>
<dbReference type="InterPro" id="IPR039647">
    <property type="entry name" value="EF_hand_pair_protein_CML-like"/>
</dbReference>
<proteinExistence type="predicted"/>